<gene>
    <name evidence="1" type="ORF">UFOVP1158_27</name>
</gene>
<accession>A0A6J5QSJ0</accession>
<proteinExistence type="predicted"/>
<dbReference type="EMBL" id="LR797105">
    <property type="protein sequence ID" value="CAB4187503.1"/>
    <property type="molecule type" value="Genomic_DNA"/>
</dbReference>
<evidence type="ECO:0000313" key="1">
    <source>
        <dbReference type="EMBL" id="CAB4187503.1"/>
    </source>
</evidence>
<protein>
    <submittedName>
        <fullName evidence="1">Uncharacterized protein</fullName>
    </submittedName>
</protein>
<name>A0A6J5QSJ0_9CAUD</name>
<organism evidence="1">
    <name type="scientific">uncultured Caudovirales phage</name>
    <dbReference type="NCBI Taxonomy" id="2100421"/>
    <lineage>
        <taxon>Viruses</taxon>
        <taxon>Duplodnaviria</taxon>
        <taxon>Heunggongvirae</taxon>
        <taxon>Uroviricota</taxon>
        <taxon>Caudoviricetes</taxon>
        <taxon>Peduoviridae</taxon>
        <taxon>Maltschvirus</taxon>
        <taxon>Maltschvirus maltsch</taxon>
    </lineage>
</organism>
<reference evidence="1" key="1">
    <citation type="submission" date="2020-05" db="EMBL/GenBank/DDBJ databases">
        <authorList>
            <person name="Chiriac C."/>
            <person name="Salcher M."/>
            <person name="Ghai R."/>
            <person name="Kavagutti S V."/>
        </authorList>
    </citation>
    <scope>NUCLEOTIDE SEQUENCE</scope>
</reference>
<sequence>MPTNNFSQNDEAVIAPYTRAVAITPSDSTDLVEVPRALNVHKTGGQSHTTVKCILSGDTVAVSLILPIGNIVPIRASRVYSTGTDATTVIALY</sequence>